<evidence type="ECO:0000313" key="1">
    <source>
        <dbReference type="EMBL" id="KAG5568166.1"/>
    </source>
</evidence>
<reference evidence="1 3" key="1">
    <citation type="submission" date="2020-09" db="EMBL/GenBank/DDBJ databases">
        <title>De no assembly of potato wild relative species, Solanum commersonii.</title>
        <authorList>
            <person name="Cho K."/>
        </authorList>
    </citation>
    <scope>NUCLEOTIDE SEQUENCE</scope>
    <source>
        <strain evidence="1">LZ3.2</strain>
        <tissue evidence="1">Leaf</tissue>
    </source>
</reference>
<comment type="caution">
    <text evidence="1">The sequence shown here is derived from an EMBL/GenBank/DDBJ whole genome shotgun (WGS) entry which is preliminary data.</text>
</comment>
<sequence length="158" mass="17302">MDRNTMGMKTVTKGNDITAFWIAKQPPKPRYKNPNAFCDHCNSKGHMRGDCYKLIGYPPWFKGKKKEGCNVQYNTFVSPQNSQLLSSEYGVHNARHMIAPSHENLSFSQNLLGGNSHRSGDFPGYFPSASQGSGDFNRAVAGTSSPGYGIAGTPSHGR</sequence>
<organism evidence="1 3">
    <name type="scientific">Solanum commersonii</name>
    <name type="common">Commerson's wild potato</name>
    <name type="synonym">Commerson's nightshade</name>
    <dbReference type="NCBI Taxonomy" id="4109"/>
    <lineage>
        <taxon>Eukaryota</taxon>
        <taxon>Viridiplantae</taxon>
        <taxon>Streptophyta</taxon>
        <taxon>Embryophyta</taxon>
        <taxon>Tracheophyta</taxon>
        <taxon>Spermatophyta</taxon>
        <taxon>Magnoliopsida</taxon>
        <taxon>eudicotyledons</taxon>
        <taxon>Gunneridae</taxon>
        <taxon>Pentapetalae</taxon>
        <taxon>asterids</taxon>
        <taxon>lamiids</taxon>
        <taxon>Solanales</taxon>
        <taxon>Solanaceae</taxon>
        <taxon>Solanoideae</taxon>
        <taxon>Solaneae</taxon>
        <taxon>Solanum</taxon>
    </lineage>
</organism>
<dbReference type="AlphaFoldDB" id="A0A9J5VYZ0"/>
<dbReference type="PANTHER" id="PTHR34222">
    <property type="entry name" value="GAG_PRE-INTEGRS DOMAIN-CONTAINING PROTEIN"/>
    <property type="match status" value="1"/>
</dbReference>
<protein>
    <submittedName>
        <fullName evidence="1">Uncharacterized protein</fullName>
    </submittedName>
</protein>
<evidence type="ECO:0000313" key="3">
    <source>
        <dbReference type="Proteomes" id="UP000824120"/>
    </source>
</evidence>
<dbReference type="Proteomes" id="UP000824120">
    <property type="component" value="Chromosome 3"/>
</dbReference>
<name>A0A9J5VYZ0_SOLCO</name>
<dbReference type="EMBL" id="JACXVP010000211">
    <property type="protein sequence ID" value="KAG5568166.1"/>
    <property type="molecule type" value="Genomic_DNA"/>
</dbReference>
<accession>A0A9J5VYZ0</accession>
<gene>
    <name evidence="2" type="ORF">H5410_014644</name>
    <name evidence="1" type="ORF">H5410_064819</name>
</gene>
<dbReference type="PANTHER" id="PTHR34222:SF77">
    <property type="entry name" value="CCHC-TYPE DOMAIN-CONTAINING PROTEIN"/>
    <property type="match status" value="1"/>
</dbReference>
<evidence type="ECO:0000313" key="2">
    <source>
        <dbReference type="EMBL" id="KAG5614820.1"/>
    </source>
</evidence>
<proteinExistence type="predicted"/>
<dbReference type="OrthoDB" id="1326748at2759"/>
<dbReference type="EMBL" id="JACXVP010000003">
    <property type="protein sequence ID" value="KAG5614820.1"/>
    <property type="molecule type" value="Genomic_DNA"/>
</dbReference>
<keyword evidence="3" id="KW-1185">Reference proteome</keyword>